<dbReference type="CDD" id="cd03048">
    <property type="entry name" value="GST_N_Ure2p_like"/>
    <property type="match status" value="1"/>
</dbReference>
<dbReference type="InterPro" id="IPR040079">
    <property type="entry name" value="Glutathione_S-Trfase"/>
</dbReference>
<dbReference type="Gene3D" id="1.20.1050.10">
    <property type="match status" value="1"/>
</dbReference>
<protein>
    <submittedName>
        <fullName evidence="3">Glutathione S-transferase family protein</fullName>
    </submittedName>
</protein>
<evidence type="ECO:0000259" key="2">
    <source>
        <dbReference type="PROSITE" id="PS50405"/>
    </source>
</evidence>
<dbReference type="RefSeq" id="WP_110522485.1">
    <property type="nucleotide sequence ID" value="NZ_QKOE01000001.1"/>
</dbReference>
<proteinExistence type="predicted"/>
<feature type="domain" description="GST C-terminal" evidence="2">
    <location>
        <begin position="89"/>
        <end position="206"/>
    </location>
</feature>
<dbReference type="AlphaFoldDB" id="A0A323V0G6"/>
<organism evidence="3 4">
    <name type="scientific">Parazoarcus communis SWub3 = DSM 12120</name>
    <dbReference type="NCBI Taxonomy" id="1121029"/>
    <lineage>
        <taxon>Bacteria</taxon>
        <taxon>Pseudomonadati</taxon>
        <taxon>Pseudomonadota</taxon>
        <taxon>Betaproteobacteria</taxon>
        <taxon>Rhodocyclales</taxon>
        <taxon>Zoogloeaceae</taxon>
        <taxon>Parazoarcus</taxon>
    </lineage>
</organism>
<evidence type="ECO:0000259" key="1">
    <source>
        <dbReference type="PROSITE" id="PS50404"/>
    </source>
</evidence>
<dbReference type="EMBL" id="QKOE01000001">
    <property type="protein sequence ID" value="PZA18184.1"/>
    <property type="molecule type" value="Genomic_DNA"/>
</dbReference>
<dbReference type="SFLD" id="SFLDG00358">
    <property type="entry name" value="Main_(cytGST)"/>
    <property type="match status" value="1"/>
</dbReference>
<reference evidence="3 4" key="1">
    <citation type="submission" date="2018-06" db="EMBL/GenBank/DDBJ databases">
        <title>Azoarcus communis strain SWub3 genome.</title>
        <authorList>
            <person name="Zorraquino Salvo V."/>
            <person name="Toubiana D."/>
            <person name="Blumwald E."/>
        </authorList>
    </citation>
    <scope>NUCLEOTIDE SEQUENCE [LARGE SCALE GENOMIC DNA]</scope>
    <source>
        <strain evidence="3 4">SWub3</strain>
    </source>
</reference>
<dbReference type="InterPro" id="IPR004045">
    <property type="entry name" value="Glutathione_S-Trfase_N"/>
</dbReference>
<dbReference type="Pfam" id="PF00043">
    <property type="entry name" value="GST_C"/>
    <property type="match status" value="1"/>
</dbReference>
<dbReference type="CDD" id="cd10291">
    <property type="entry name" value="GST_C_YfcG_like"/>
    <property type="match status" value="1"/>
</dbReference>
<dbReference type="Gene3D" id="3.40.30.10">
    <property type="entry name" value="Glutaredoxin"/>
    <property type="match status" value="1"/>
</dbReference>
<sequence length="206" mass="23352">MITLYTWGTPNGRKISIALEELGLDYDVRPIDITRDAQFAPEFLALNPNHKIPVITDDQGPDGKPVTLAESGAILIYLAEKTSQLLPQDARERYEALQWLMFQMGGVGPMLGQAHHFLRFAPDVIPYAIDRYSKEAQRIYGVLDTRLRGRDWLAGSAYSIADIASYPWIARHEWQGVDLARFPNVARWFNAISDRPAVQRGMEIPR</sequence>
<dbReference type="PROSITE" id="PS50404">
    <property type="entry name" value="GST_NTER"/>
    <property type="match status" value="1"/>
</dbReference>
<dbReference type="SFLD" id="SFLDG01151">
    <property type="entry name" value="Main.2:_Nu-like"/>
    <property type="match status" value="1"/>
</dbReference>
<feature type="domain" description="GST N-terminal" evidence="1">
    <location>
        <begin position="1"/>
        <end position="86"/>
    </location>
</feature>
<evidence type="ECO:0000313" key="4">
    <source>
        <dbReference type="Proteomes" id="UP000248259"/>
    </source>
</evidence>
<dbReference type="Pfam" id="PF13409">
    <property type="entry name" value="GST_N_2"/>
    <property type="match status" value="1"/>
</dbReference>
<dbReference type="OrthoDB" id="81087at2"/>
<dbReference type="InterPro" id="IPR004046">
    <property type="entry name" value="GST_C"/>
</dbReference>
<dbReference type="PANTHER" id="PTHR44051:SF8">
    <property type="entry name" value="GLUTATHIONE S-TRANSFERASE GSTA"/>
    <property type="match status" value="1"/>
</dbReference>
<accession>A0A323V0G6</accession>
<dbReference type="SFLD" id="SFLDG01150">
    <property type="entry name" value="Main.1:_Beta-like"/>
    <property type="match status" value="1"/>
</dbReference>
<keyword evidence="3" id="KW-0808">Transferase</keyword>
<comment type="caution">
    <text evidence="3">The sequence shown here is derived from an EMBL/GenBank/DDBJ whole genome shotgun (WGS) entry which is preliminary data.</text>
</comment>
<name>A0A323V0G6_9RHOO</name>
<dbReference type="InterPro" id="IPR010987">
    <property type="entry name" value="Glutathione-S-Trfase_C-like"/>
</dbReference>
<evidence type="ECO:0000313" key="3">
    <source>
        <dbReference type="EMBL" id="PZA18184.1"/>
    </source>
</evidence>
<dbReference type="Proteomes" id="UP000248259">
    <property type="component" value="Unassembled WGS sequence"/>
</dbReference>
<dbReference type="PROSITE" id="PS50405">
    <property type="entry name" value="GST_CTER"/>
    <property type="match status" value="1"/>
</dbReference>
<dbReference type="InterPro" id="IPR036249">
    <property type="entry name" value="Thioredoxin-like_sf"/>
</dbReference>
<gene>
    <name evidence="3" type="ORF">DNK49_01170</name>
</gene>
<dbReference type="GO" id="GO:0016740">
    <property type="term" value="F:transferase activity"/>
    <property type="evidence" value="ECO:0007669"/>
    <property type="project" value="UniProtKB-KW"/>
</dbReference>
<keyword evidence="4" id="KW-1185">Reference proteome</keyword>
<dbReference type="SFLD" id="SFLDS00019">
    <property type="entry name" value="Glutathione_Transferase_(cytos"/>
    <property type="match status" value="1"/>
</dbReference>
<dbReference type="SUPFAM" id="SSF47616">
    <property type="entry name" value="GST C-terminal domain-like"/>
    <property type="match status" value="1"/>
</dbReference>
<dbReference type="PANTHER" id="PTHR44051">
    <property type="entry name" value="GLUTATHIONE S-TRANSFERASE-RELATED"/>
    <property type="match status" value="1"/>
</dbReference>
<dbReference type="InterPro" id="IPR036282">
    <property type="entry name" value="Glutathione-S-Trfase_C_sf"/>
</dbReference>
<dbReference type="SUPFAM" id="SSF52833">
    <property type="entry name" value="Thioredoxin-like"/>
    <property type="match status" value="1"/>
</dbReference>